<dbReference type="InterPro" id="IPR036257">
    <property type="entry name" value="Cyt_c_oxidase_su2_TM_sf"/>
</dbReference>
<dbReference type="InterPro" id="IPR011759">
    <property type="entry name" value="Cyt_c_oxidase_su2_TM_dom"/>
</dbReference>
<dbReference type="NCBIfam" id="TIGR01433">
    <property type="entry name" value="CyoA"/>
    <property type="match status" value="1"/>
</dbReference>
<dbReference type="InterPro" id="IPR045187">
    <property type="entry name" value="CcO_II"/>
</dbReference>
<evidence type="ECO:0000259" key="17">
    <source>
        <dbReference type="PROSITE" id="PS50857"/>
    </source>
</evidence>
<dbReference type="PIRSF" id="PIRSF000292">
    <property type="entry name" value="Ubi_od_II"/>
    <property type="match status" value="1"/>
</dbReference>
<accession>A0ABW1V8M1</accession>
<keyword evidence="10 14" id="KW-0249">Electron transport</keyword>
<evidence type="ECO:0000256" key="1">
    <source>
        <dbReference type="ARBA" id="ARBA00000725"/>
    </source>
</evidence>
<dbReference type="PROSITE" id="PS50999">
    <property type="entry name" value="COX2_TM"/>
    <property type="match status" value="1"/>
</dbReference>
<keyword evidence="9" id="KW-0732">Signal</keyword>
<feature type="domain" description="Cytochrome oxidase subunit II copper A binding" evidence="17">
    <location>
        <begin position="125"/>
        <end position="237"/>
    </location>
</feature>
<evidence type="ECO:0000256" key="12">
    <source>
        <dbReference type="ARBA" id="ARBA00023002"/>
    </source>
</evidence>
<dbReference type="PROSITE" id="PS50857">
    <property type="entry name" value="COX2_CUA"/>
    <property type="match status" value="1"/>
</dbReference>
<dbReference type="InterPro" id="IPR002429">
    <property type="entry name" value="CcO_II-like_C"/>
</dbReference>
<dbReference type="PANTHER" id="PTHR22888:SF18">
    <property type="entry name" value="CYTOCHROME BO(3) UBIQUINOL OXIDASE SUBUNIT 2"/>
    <property type="match status" value="1"/>
</dbReference>
<keyword evidence="6 14" id="KW-1003">Cell membrane</keyword>
<evidence type="ECO:0000256" key="14">
    <source>
        <dbReference type="PIRNR" id="PIRNR000292"/>
    </source>
</evidence>
<dbReference type="EMBL" id="JBHSTE010000005">
    <property type="protein sequence ID" value="MFC6333938.1"/>
    <property type="molecule type" value="Genomic_DNA"/>
</dbReference>
<keyword evidence="7 14" id="KW-0679">Respiratory chain</keyword>
<dbReference type="NCBIfam" id="TIGR01432">
    <property type="entry name" value="QOXA"/>
    <property type="match status" value="1"/>
</dbReference>
<organism evidence="19 20">
    <name type="scientific">Paenibacillus septentrionalis</name>
    <dbReference type="NCBI Taxonomy" id="429342"/>
    <lineage>
        <taxon>Bacteria</taxon>
        <taxon>Bacillati</taxon>
        <taxon>Bacillota</taxon>
        <taxon>Bacilli</taxon>
        <taxon>Bacillales</taxon>
        <taxon>Paenibacillaceae</taxon>
        <taxon>Paenibacillus</taxon>
    </lineage>
</organism>
<dbReference type="InterPro" id="IPR008972">
    <property type="entry name" value="Cupredoxin"/>
</dbReference>
<evidence type="ECO:0000256" key="5">
    <source>
        <dbReference type="ARBA" id="ARBA00022448"/>
    </source>
</evidence>
<protein>
    <recommendedName>
        <fullName evidence="4 14">Quinol oxidase subunit 2</fullName>
        <ecNumber evidence="14">1.10.3.-</ecNumber>
    </recommendedName>
</protein>
<evidence type="ECO:0000256" key="9">
    <source>
        <dbReference type="ARBA" id="ARBA00022729"/>
    </source>
</evidence>
<dbReference type="Gene3D" id="1.10.287.90">
    <property type="match status" value="1"/>
</dbReference>
<comment type="caution">
    <text evidence="19">The sequence shown here is derived from an EMBL/GenBank/DDBJ whole genome shotgun (WGS) entry which is preliminary data.</text>
</comment>
<evidence type="ECO:0000256" key="16">
    <source>
        <dbReference type="SAM" id="Phobius"/>
    </source>
</evidence>
<dbReference type="RefSeq" id="WP_379235964.1">
    <property type="nucleotide sequence ID" value="NZ_JBHSTE010000005.1"/>
</dbReference>
<feature type="transmembrane region" description="Helical" evidence="16">
    <location>
        <begin position="91"/>
        <end position="113"/>
    </location>
</feature>
<sequence length="308" mass="34801">MRPVFRKLSAVLSIALLLVLTGCSEQYLVLDPKGPIAAAQKDLILITTIICAVIAIPVFIITAIIVWRYRDRPNRKASYKPDWEHDTKLELVWWGIPLVAIIILATITVNYTYKLEPSVAIESEKEPIEIQVTSLDWKWLFTYPEQGIATINYFHMPVDTPVRFKLTSDMAMNSFWIPNLGGQLYTMSGMAMTLYLMADEEGSYYGSGANFTGEHFAQMTFNANVTSQEEFDAWVDEVKATEVALTEEDVQNLKVKGTHEVAQYSSFPDNLFYDIMMQYVEDGAESAHAHHTTTSEDAEGSSHSEHQH</sequence>
<dbReference type="Pfam" id="PF00116">
    <property type="entry name" value="COX2"/>
    <property type="match status" value="1"/>
</dbReference>
<comment type="similarity">
    <text evidence="3 14">Belongs to the cytochrome c oxidase subunit 2 family.</text>
</comment>
<gene>
    <name evidence="19" type="primary">cyoA</name>
    <name evidence="19" type="ORF">ACFP56_15025</name>
</gene>
<evidence type="ECO:0000256" key="6">
    <source>
        <dbReference type="ARBA" id="ARBA00022475"/>
    </source>
</evidence>
<dbReference type="EC" id="1.10.3.-" evidence="14"/>
<evidence type="ECO:0000256" key="8">
    <source>
        <dbReference type="ARBA" id="ARBA00022692"/>
    </source>
</evidence>
<dbReference type="InterPro" id="IPR006333">
    <property type="entry name" value="Cyt_o_ubiquinol_oxidase_su2"/>
</dbReference>
<evidence type="ECO:0000313" key="19">
    <source>
        <dbReference type="EMBL" id="MFC6333938.1"/>
    </source>
</evidence>
<name>A0ABW1V8M1_9BACL</name>
<evidence type="ECO:0000256" key="4">
    <source>
        <dbReference type="ARBA" id="ARBA00016131"/>
    </source>
</evidence>
<feature type="region of interest" description="Disordered" evidence="15">
    <location>
        <begin position="286"/>
        <end position="308"/>
    </location>
</feature>
<dbReference type="SUPFAM" id="SSF49503">
    <property type="entry name" value="Cupredoxins"/>
    <property type="match status" value="1"/>
</dbReference>
<evidence type="ECO:0000256" key="13">
    <source>
        <dbReference type="ARBA" id="ARBA00023136"/>
    </source>
</evidence>
<feature type="domain" description="Cytochrome oxidase subunit II transmembrane region profile" evidence="18">
    <location>
        <begin position="21"/>
        <end position="119"/>
    </location>
</feature>
<evidence type="ECO:0000256" key="11">
    <source>
        <dbReference type="ARBA" id="ARBA00022989"/>
    </source>
</evidence>
<keyword evidence="11 16" id="KW-1133">Transmembrane helix</keyword>
<dbReference type="InterPro" id="IPR034227">
    <property type="entry name" value="CuRO_UO_II"/>
</dbReference>
<dbReference type="CDD" id="cd04212">
    <property type="entry name" value="CuRO_UO_II"/>
    <property type="match status" value="1"/>
</dbReference>
<keyword evidence="5 14" id="KW-0813">Transport</keyword>
<comment type="subcellular location">
    <subcellularLocation>
        <location evidence="2">Cell membrane</location>
        <topology evidence="2">Multi-pass membrane protein</topology>
    </subcellularLocation>
</comment>
<evidence type="ECO:0000256" key="10">
    <source>
        <dbReference type="ARBA" id="ARBA00022982"/>
    </source>
</evidence>
<dbReference type="PROSITE" id="PS51257">
    <property type="entry name" value="PROKAR_LIPOPROTEIN"/>
    <property type="match status" value="1"/>
</dbReference>
<dbReference type="SUPFAM" id="SSF81464">
    <property type="entry name" value="Cytochrome c oxidase subunit II-like, transmembrane region"/>
    <property type="match status" value="1"/>
</dbReference>
<proteinExistence type="inferred from homology"/>
<evidence type="ECO:0000313" key="20">
    <source>
        <dbReference type="Proteomes" id="UP001596233"/>
    </source>
</evidence>
<comment type="catalytic activity">
    <reaction evidence="1 14">
        <text>2 a quinol + O2 = 2 a quinone + 2 H2O</text>
        <dbReference type="Rhea" id="RHEA:55376"/>
        <dbReference type="ChEBI" id="CHEBI:15377"/>
        <dbReference type="ChEBI" id="CHEBI:15379"/>
        <dbReference type="ChEBI" id="CHEBI:24646"/>
        <dbReference type="ChEBI" id="CHEBI:132124"/>
    </reaction>
</comment>
<feature type="transmembrane region" description="Helical" evidence="16">
    <location>
        <begin position="43"/>
        <end position="70"/>
    </location>
</feature>
<keyword evidence="20" id="KW-1185">Reference proteome</keyword>
<comment type="function">
    <text evidence="14">Catalyzes quinol oxidation with the concomitant reduction of oxygen to water. Subunit II transfers the electrons from a quinol to the binuclear center of the catalytic subunit I.</text>
</comment>
<dbReference type="PANTHER" id="PTHR22888">
    <property type="entry name" value="CYTOCHROME C OXIDASE, SUBUNIT II"/>
    <property type="match status" value="1"/>
</dbReference>
<reference evidence="20" key="1">
    <citation type="journal article" date="2019" name="Int. J. Syst. Evol. Microbiol.">
        <title>The Global Catalogue of Microorganisms (GCM) 10K type strain sequencing project: providing services to taxonomists for standard genome sequencing and annotation.</title>
        <authorList>
            <consortium name="The Broad Institute Genomics Platform"/>
            <consortium name="The Broad Institute Genome Sequencing Center for Infectious Disease"/>
            <person name="Wu L."/>
            <person name="Ma J."/>
        </authorList>
    </citation>
    <scope>NUCLEOTIDE SEQUENCE [LARGE SCALE GENOMIC DNA]</scope>
    <source>
        <strain evidence="20">PCU 280</strain>
    </source>
</reference>
<evidence type="ECO:0000256" key="15">
    <source>
        <dbReference type="SAM" id="MobiDB-lite"/>
    </source>
</evidence>
<keyword evidence="13 14" id="KW-0472">Membrane</keyword>
<dbReference type="Proteomes" id="UP001596233">
    <property type="component" value="Unassembled WGS sequence"/>
</dbReference>
<keyword evidence="8 16" id="KW-0812">Transmembrane</keyword>
<keyword evidence="12 14" id="KW-0560">Oxidoreductase</keyword>
<evidence type="ECO:0000256" key="3">
    <source>
        <dbReference type="ARBA" id="ARBA00007866"/>
    </source>
</evidence>
<evidence type="ECO:0000256" key="7">
    <source>
        <dbReference type="ARBA" id="ARBA00022660"/>
    </source>
</evidence>
<dbReference type="InterPro" id="IPR006332">
    <property type="entry name" value="QoxA"/>
</dbReference>
<evidence type="ECO:0000256" key="2">
    <source>
        <dbReference type="ARBA" id="ARBA00004651"/>
    </source>
</evidence>
<evidence type="ECO:0000259" key="18">
    <source>
        <dbReference type="PROSITE" id="PS50999"/>
    </source>
</evidence>
<dbReference type="Gene3D" id="2.60.40.420">
    <property type="entry name" value="Cupredoxins - blue copper proteins"/>
    <property type="match status" value="1"/>
</dbReference>